<name>A0A6A2Z8Y4_HIBSY</name>
<comment type="subcellular location">
    <subcellularLocation>
        <location evidence="1">Membrane</location>
    </subcellularLocation>
</comment>
<keyword evidence="10" id="KW-1185">Reference proteome</keyword>
<keyword evidence="5" id="KW-0812">Transmembrane</keyword>
<dbReference type="Gene3D" id="3.80.10.10">
    <property type="entry name" value="Ribonuclease Inhibitor"/>
    <property type="match status" value="2"/>
</dbReference>
<dbReference type="SUPFAM" id="SSF56112">
    <property type="entry name" value="Protein kinase-like (PK-like)"/>
    <property type="match status" value="1"/>
</dbReference>
<dbReference type="AlphaFoldDB" id="A0A6A2Z8Y4"/>
<dbReference type="GO" id="GO:0016020">
    <property type="term" value="C:membrane"/>
    <property type="evidence" value="ECO:0007669"/>
    <property type="project" value="UniProtKB-SubCell"/>
</dbReference>
<reference evidence="9" key="1">
    <citation type="submission" date="2019-09" db="EMBL/GenBank/DDBJ databases">
        <title>Draft genome information of white flower Hibiscus syriacus.</title>
        <authorList>
            <person name="Kim Y.-M."/>
        </authorList>
    </citation>
    <scope>NUCLEOTIDE SEQUENCE [LARGE SCALE GENOMIC DNA]</scope>
    <source>
        <strain evidence="9">YM2019G1</strain>
    </source>
</reference>
<sequence>MSAAAAAVGSLVLVLLTLSLSLLPTLCFSHPGAISVVLKFKKSLKNGDSRLKNWIPNSSPCRIKWVGVMCEGETITGLHLANLGLSGSIDVEGLSQLRRLRTIRLVKNAFNGPIPEFNKLKEGNQFSGKIPELKYPDVLKSLDLKDNQHEGNTPESMSKFNASTFEGNIRLCREQLKKRRIHHPLLDKSTSPSTATLIVTSVTLVIVFFFGIICITSMKKEKDDDLRNLSNSRDILRNVHVVFSSIRQTSIKSSRKNSSNNLSLKIKRGSSQKGNKNKMDDLTMLNDENDAFGFEDLMKADAEVLGNGRLGLTYKAVLGNELDVVVKKTREMNKLGKDEFEVEMKRFGEFKHPNVLTPSAFHFKKEEKLVVSEHMPCGSLSYALHDSARKAIPEHLTSKIDQGKDKRLELTSEAKVWKAKRKVKRNKTGQFSLPNVRSEERRNDMRVSKLKYKTIDLKVIAFTCPGQAGRIAKTSGNVCIRLENDS</sequence>
<evidence type="ECO:0000259" key="8">
    <source>
        <dbReference type="Pfam" id="PF08263"/>
    </source>
</evidence>
<dbReference type="InterPro" id="IPR011009">
    <property type="entry name" value="Kinase-like_dom_sf"/>
</dbReference>
<evidence type="ECO:0000256" key="5">
    <source>
        <dbReference type="SAM" id="Phobius"/>
    </source>
</evidence>
<evidence type="ECO:0000256" key="6">
    <source>
        <dbReference type="SAM" id="SignalP"/>
    </source>
</evidence>
<feature type="domain" description="Serine-threonine/tyrosine-protein kinase catalytic" evidence="7">
    <location>
        <begin position="303"/>
        <end position="396"/>
    </location>
</feature>
<dbReference type="InterPro" id="IPR001245">
    <property type="entry name" value="Ser-Thr/Tyr_kinase_cat_dom"/>
</dbReference>
<dbReference type="GO" id="GO:0004672">
    <property type="term" value="F:protein kinase activity"/>
    <property type="evidence" value="ECO:0007669"/>
    <property type="project" value="InterPro"/>
</dbReference>
<keyword evidence="5" id="KW-1133">Transmembrane helix</keyword>
<dbReference type="InterPro" id="IPR013210">
    <property type="entry name" value="LRR_N_plant-typ"/>
</dbReference>
<evidence type="ECO:0000313" key="10">
    <source>
        <dbReference type="Proteomes" id="UP000436088"/>
    </source>
</evidence>
<feature type="transmembrane region" description="Helical" evidence="5">
    <location>
        <begin position="197"/>
        <end position="218"/>
    </location>
</feature>
<gene>
    <name evidence="9" type="ORF">F3Y22_tig00111013pilonHSYRG00162</name>
</gene>
<evidence type="ECO:0008006" key="11">
    <source>
        <dbReference type="Google" id="ProtNLM"/>
    </source>
</evidence>
<feature type="compositionally biased region" description="Low complexity" evidence="4">
    <location>
        <begin position="252"/>
        <end position="264"/>
    </location>
</feature>
<evidence type="ECO:0000259" key="7">
    <source>
        <dbReference type="Pfam" id="PF07714"/>
    </source>
</evidence>
<keyword evidence="5" id="KW-0472">Membrane</keyword>
<dbReference type="InterPro" id="IPR032675">
    <property type="entry name" value="LRR_dom_sf"/>
</dbReference>
<dbReference type="Pfam" id="PF08263">
    <property type="entry name" value="LRRNT_2"/>
    <property type="match status" value="1"/>
</dbReference>
<evidence type="ECO:0000256" key="3">
    <source>
        <dbReference type="ARBA" id="ARBA00022737"/>
    </source>
</evidence>
<evidence type="ECO:0000256" key="2">
    <source>
        <dbReference type="ARBA" id="ARBA00022614"/>
    </source>
</evidence>
<organism evidence="9 10">
    <name type="scientific">Hibiscus syriacus</name>
    <name type="common">Rose of Sharon</name>
    <dbReference type="NCBI Taxonomy" id="106335"/>
    <lineage>
        <taxon>Eukaryota</taxon>
        <taxon>Viridiplantae</taxon>
        <taxon>Streptophyta</taxon>
        <taxon>Embryophyta</taxon>
        <taxon>Tracheophyta</taxon>
        <taxon>Spermatophyta</taxon>
        <taxon>Magnoliopsida</taxon>
        <taxon>eudicotyledons</taxon>
        <taxon>Gunneridae</taxon>
        <taxon>Pentapetalae</taxon>
        <taxon>rosids</taxon>
        <taxon>malvids</taxon>
        <taxon>Malvales</taxon>
        <taxon>Malvaceae</taxon>
        <taxon>Malvoideae</taxon>
        <taxon>Hibiscus</taxon>
    </lineage>
</organism>
<dbReference type="InterPro" id="IPR046959">
    <property type="entry name" value="PRK1-6/SRF4-like"/>
</dbReference>
<dbReference type="PANTHER" id="PTHR48007:SF29">
    <property type="entry name" value="POLLEN RECEPTOR-LIKE KINASE 3"/>
    <property type="match status" value="1"/>
</dbReference>
<keyword evidence="3" id="KW-0677">Repeat</keyword>
<evidence type="ECO:0000256" key="1">
    <source>
        <dbReference type="ARBA" id="ARBA00004370"/>
    </source>
</evidence>
<dbReference type="Pfam" id="PF07714">
    <property type="entry name" value="PK_Tyr_Ser-Thr"/>
    <property type="match status" value="1"/>
</dbReference>
<dbReference type="EMBL" id="VEPZ02001202">
    <property type="protein sequence ID" value="KAE8687575.1"/>
    <property type="molecule type" value="Genomic_DNA"/>
</dbReference>
<keyword evidence="2" id="KW-0433">Leucine-rich repeat</keyword>
<feature type="domain" description="Leucine-rich repeat-containing N-terminal plant-type" evidence="8">
    <location>
        <begin position="38"/>
        <end position="70"/>
    </location>
</feature>
<accession>A0A6A2Z8Y4</accession>
<dbReference type="Gene3D" id="3.30.200.20">
    <property type="entry name" value="Phosphorylase Kinase, domain 1"/>
    <property type="match status" value="1"/>
</dbReference>
<comment type="caution">
    <text evidence="9">The sequence shown here is derived from an EMBL/GenBank/DDBJ whole genome shotgun (WGS) entry which is preliminary data.</text>
</comment>
<evidence type="ECO:0000256" key="4">
    <source>
        <dbReference type="SAM" id="MobiDB-lite"/>
    </source>
</evidence>
<feature type="region of interest" description="Disordered" evidence="4">
    <location>
        <begin position="252"/>
        <end position="281"/>
    </location>
</feature>
<keyword evidence="6" id="KW-0732">Signal</keyword>
<dbReference type="PANTHER" id="PTHR48007">
    <property type="entry name" value="LEUCINE-RICH REPEAT RECEPTOR-LIKE PROTEIN KINASE PXC1"/>
    <property type="match status" value="1"/>
</dbReference>
<dbReference type="Proteomes" id="UP000436088">
    <property type="component" value="Unassembled WGS sequence"/>
</dbReference>
<proteinExistence type="predicted"/>
<evidence type="ECO:0000313" key="9">
    <source>
        <dbReference type="EMBL" id="KAE8687575.1"/>
    </source>
</evidence>
<feature type="chain" id="PRO_5025356725" description="Protein kinase domain-containing protein" evidence="6">
    <location>
        <begin position="28"/>
        <end position="486"/>
    </location>
</feature>
<feature type="signal peptide" evidence="6">
    <location>
        <begin position="1"/>
        <end position="27"/>
    </location>
</feature>
<dbReference type="SUPFAM" id="SSF52058">
    <property type="entry name" value="L domain-like"/>
    <property type="match status" value="1"/>
</dbReference>
<protein>
    <recommendedName>
        <fullName evidence="11">Protein kinase domain-containing protein</fullName>
    </recommendedName>
</protein>